<evidence type="ECO:0000313" key="6">
    <source>
        <dbReference type="EMBL" id="UUP15109.1"/>
    </source>
</evidence>
<evidence type="ECO:0000259" key="4">
    <source>
        <dbReference type="Pfam" id="PF00534"/>
    </source>
</evidence>
<keyword evidence="3" id="KW-0808">Transferase</keyword>
<evidence type="ECO:0000256" key="1">
    <source>
        <dbReference type="ARBA" id="ARBA00009481"/>
    </source>
</evidence>
<dbReference type="InterPro" id="IPR001296">
    <property type="entry name" value="Glyco_trans_1"/>
</dbReference>
<name>A0ABY5MAF5_9ACTN</name>
<evidence type="ECO:0000259" key="5">
    <source>
        <dbReference type="Pfam" id="PF13439"/>
    </source>
</evidence>
<proteinExistence type="inferred from homology"/>
<dbReference type="CDD" id="cd03801">
    <property type="entry name" value="GT4_PimA-like"/>
    <property type="match status" value="1"/>
</dbReference>
<dbReference type="EMBL" id="CP102173">
    <property type="protein sequence ID" value="UUP15109.1"/>
    <property type="molecule type" value="Genomic_DNA"/>
</dbReference>
<keyword evidence="2" id="KW-0328">Glycosyltransferase</keyword>
<dbReference type="InterPro" id="IPR028098">
    <property type="entry name" value="Glyco_trans_4-like_N"/>
</dbReference>
<dbReference type="RefSeq" id="WP_232399161.1">
    <property type="nucleotide sequence ID" value="NZ_CP102173.1"/>
</dbReference>
<reference evidence="6 7" key="1">
    <citation type="submission" date="2022-08" db="EMBL/GenBank/DDBJ databases">
        <title>novel species in genus Aeromicrobium.</title>
        <authorList>
            <person name="Ye L."/>
        </authorList>
    </citation>
    <scope>NUCLEOTIDE SEQUENCE [LARGE SCALE GENOMIC DNA]</scope>
    <source>
        <strain evidence="7">zg-Y1379</strain>
    </source>
</reference>
<feature type="domain" description="Glycosyl transferase family 1" evidence="4">
    <location>
        <begin position="199"/>
        <end position="353"/>
    </location>
</feature>
<evidence type="ECO:0000256" key="2">
    <source>
        <dbReference type="ARBA" id="ARBA00022676"/>
    </source>
</evidence>
<protein>
    <submittedName>
        <fullName evidence="6">Glycosyltransferase family 4 protein</fullName>
    </submittedName>
</protein>
<organism evidence="6 7">
    <name type="scientific">Aeromicrobium wangtongii</name>
    <dbReference type="NCBI Taxonomy" id="2969247"/>
    <lineage>
        <taxon>Bacteria</taxon>
        <taxon>Bacillati</taxon>
        <taxon>Actinomycetota</taxon>
        <taxon>Actinomycetes</taxon>
        <taxon>Propionibacteriales</taxon>
        <taxon>Nocardioidaceae</taxon>
        <taxon>Aeromicrobium</taxon>
    </lineage>
</organism>
<dbReference type="Pfam" id="PF00534">
    <property type="entry name" value="Glycos_transf_1"/>
    <property type="match status" value="1"/>
</dbReference>
<comment type="similarity">
    <text evidence="1">Belongs to the glycosyltransferase group 1 family. Glycosyltransferase 4 subfamily.</text>
</comment>
<evidence type="ECO:0000313" key="7">
    <source>
        <dbReference type="Proteomes" id="UP001316184"/>
    </source>
</evidence>
<evidence type="ECO:0000256" key="3">
    <source>
        <dbReference type="ARBA" id="ARBA00022679"/>
    </source>
</evidence>
<sequence length="378" mass="42455">MSHSPGREPSRILYLTWRDLDHPEAGGAEVFAERTASELAALGREVVMFSSSWEGAAPAVQRDGFRIVRRGGRYTVYLRALLHLLVRGRRYDAVIDVQNGVPFWAPLLFRGPVINLTHHVHREQWSAFFPEPIARFGWFLESRIAPLVYRRSRYVTVSESSRADLQSVGVAPERISLVYSGIDLPQDYTSYSSIPKSANPSLITVCRLVPHKQIELAIDAVAALESSMPDLELHVVGDGFWLEKLQEHSRRRGVDDRVVFHGFVDSDVKQDLLARSWVMAMPSLKEGWGLTIIEAGLHSTPSVAFRQAGGTQESIQDHVTGLLVNDPEEMIDGLQRLLTDVDYREKLGSNARHFARSFSWQTSGHDLDQIIQAELAAH</sequence>
<keyword evidence="7" id="KW-1185">Reference proteome</keyword>
<dbReference type="SUPFAM" id="SSF53756">
    <property type="entry name" value="UDP-Glycosyltransferase/glycogen phosphorylase"/>
    <property type="match status" value="1"/>
</dbReference>
<dbReference type="Pfam" id="PF13439">
    <property type="entry name" value="Glyco_transf_4"/>
    <property type="match status" value="1"/>
</dbReference>
<dbReference type="PANTHER" id="PTHR12526">
    <property type="entry name" value="GLYCOSYLTRANSFERASE"/>
    <property type="match status" value="1"/>
</dbReference>
<accession>A0ABY5MAF5</accession>
<dbReference type="Proteomes" id="UP001316184">
    <property type="component" value="Chromosome"/>
</dbReference>
<gene>
    <name evidence="6" type="ORF">NQV15_07295</name>
</gene>
<dbReference type="PANTHER" id="PTHR12526:SF640">
    <property type="entry name" value="COLANIC ACID BIOSYNTHESIS GLYCOSYLTRANSFERASE WCAL-RELATED"/>
    <property type="match status" value="1"/>
</dbReference>
<feature type="domain" description="Glycosyltransferase subfamily 4-like N-terminal" evidence="5">
    <location>
        <begin position="26"/>
        <end position="184"/>
    </location>
</feature>
<dbReference type="Gene3D" id="3.40.50.2000">
    <property type="entry name" value="Glycogen Phosphorylase B"/>
    <property type="match status" value="2"/>
</dbReference>